<dbReference type="Gene3D" id="3.40.50.1980">
    <property type="entry name" value="Nitrogenase molybdenum iron protein domain"/>
    <property type="match status" value="2"/>
</dbReference>
<evidence type="ECO:0000313" key="4">
    <source>
        <dbReference type="Proteomes" id="UP000247746"/>
    </source>
</evidence>
<proteinExistence type="predicted"/>
<dbReference type="PANTHER" id="PTHR30532">
    <property type="entry name" value="IRON III DICITRATE-BINDING PERIPLASMIC PROTEIN"/>
    <property type="match status" value="1"/>
</dbReference>
<name>A0A2V4U8M5_9GAMM</name>
<dbReference type="PANTHER" id="PTHR30532:SF1">
    <property type="entry name" value="IRON(3+)-HYDROXAMATE-BINDING PROTEIN FHUD"/>
    <property type="match status" value="1"/>
</dbReference>
<dbReference type="InterPro" id="IPR051313">
    <property type="entry name" value="Bact_iron-sidero_bind"/>
</dbReference>
<organism evidence="3 4">
    <name type="scientific">Psychrobacter fozii</name>
    <dbReference type="NCBI Taxonomy" id="198480"/>
    <lineage>
        <taxon>Bacteria</taxon>
        <taxon>Pseudomonadati</taxon>
        <taxon>Pseudomonadota</taxon>
        <taxon>Gammaproteobacteria</taxon>
        <taxon>Moraxellales</taxon>
        <taxon>Moraxellaceae</taxon>
        <taxon>Psychrobacter</taxon>
    </lineage>
</organism>
<dbReference type="Proteomes" id="UP000247746">
    <property type="component" value="Unassembled WGS sequence"/>
</dbReference>
<dbReference type="SUPFAM" id="SSF53807">
    <property type="entry name" value="Helical backbone' metal receptor"/>
    <property type="match status" value="1"/>
</dbReference>
<dbReference type="PRINTS" id="PR01715">
    <property type="entry name" value="FERRIBNDNGPP"/>
</dbReference>
<keyword evidence="1" id="KW-0813">Transport</keyword>
<evidence type="ECO:0000313" key="3">
    <source>
        <dbReference type="EMBL" id="PYE36487.1"/>
    </source>
</evidence>
<reference evidence="3 4" key="1">
    <citation type="submission" date="2018-06" db="EMBL/GenBank/DDBJ databases">
        <title>Genomic Encyclopedia of Type Strains, Phase III (KMG-III): the genomes of soil and plant-associated and newly described type strains.</title>
        <authorList>
            <person name="Whitman W."/>
        </authorList>
    </citation>
    <scope>NUCLEOTIDE SEQUENCE [LARGE SCALE GENOMIC DNA]</scope>
    <source>
        <strain evidence="3 4">CECT 5889</strain>
    </source>
</reference>
<dbReference type="EMBL" id="QJSU01000015">
    <property type="protein sequence ID" value="PYE36487.1"/>
    <property type="molecule type" value="Genomic_DNA"/>
</dbReference>
<comment type="caution">
    <text evidence="3">The sequence shown here is derived from an EMBL/GenBank/DDBJ whole genome shotgun (WGS) entry which is preliminary data.</text>
</comment>
<keyword evidence="2" id="KW-0732">Signal</keyword>
<gene>
    <name evidence="3" type="ORF">DFP82_11523</name>
</gene>
<evidence type="ECO:0000256" key="1">
    <source>
        <dbReference type="ARBA" id="ARBA00022448"/>
    </source>
</evidence>
<accession>A0A2V4U8M5</accession>
<dbReference type="AlphaFoldDB" id="A0A2V4U8M5"/>
<sequence>MFPALYQNNHSKNVSRNAVKPLIRNCSPDSPKVRLKRLSLVVSLALTTMLTACQEPVTEQKDVQTTAQTAAQVDGAPHVKINIASPDWGNAATLTAMGYPPIATGDVRVWDRWVGTPTLPPATIDLGIRYQPNAELVAQLPVDLVVDNSFYQHARNLYGDVPAESVMFAAKGDTATWADYTEPTRKLGKLINEPKLAEDYIVKSNDDIGIASERLQQRYPNVKKFAVVQFADANNMRMYVANSLFQPALAHMGKELDVLGKGNQWGFVPIRMGDLATLDNDTCLLIINPLSPITRAEIDDSLIWQRLSYGHDRCVGELPPVWIYGGMASLVGLANNLSNVTLKGGAAS</sequence>
<evidence type="ECO:0000256" key="2">
    <source>
        <dbReference type="ARBA" id="ARBA00022729"/>
    </source>
</evidence>
<protein>
    <submittedName>
        <fullName evidence="3">Iron complex transport system substrate-binding protein</fullName>
    </submittedName>
</protein>
<dbReference type="GO" id="GO:0030288">
    <property type="term" value="C:outer membrane-bounded periplasmic space"/>
    <property type="evidence" value="ECO:0007669"/>
    <property type="project" value="TreeGrafter"/>
</dbReference>
<keyword evidence="4" id="KW-1185">Reference proteome</keyword>